<dbReference type="EMBL" id="MVHM01000010">
    <property type="protein sequence ID" value="ORA36169.1"/>
    <property type="molecule type" value="Genomic_DNA"/>
</dbReference>
<feature type="region of interest" description="Disordered" evidence="1">
    <location>
        <begin position="1"/>
        <end position="59"/>
    </location>
</feature>
<protein>
    <submittedName>
        <fullName evidence="2">HNH endonuclease</fullName>
    </submittedName>
</protein>
<dbReference type="AlphaFoldDB" id="A0AA91RHK4"/>
<reference evidence="2 3" key="1">
    <citation type="submission" date="2016-12" db="EMBL/GenBank/DDBJ databases">
        <title>The new phylogeny of genus Mycobacterium.</title>
        <authorList>
            <person name="Tortoli E."/>
            <person name="Trovato A."/>
            <person name="Cirillo D.M."/>
        </authorList>
    </citation>
    <scope>NUCLEOTIDE SEQUENCE [LARGE SCALE GENOMIC DNA]</scope>
    <source>
        <strain evidence="2 3">DSM 44624</strain>
    </source>
</reference>
<accession>A0AA91RHK4</accession>
<gene>
    <name evidence="2" type="ORF">BST20_16605</name>
</gene>
<proteinExistence type="predicted"/>
<dbReference type="GO" id="GO:0004519">
    <property type="term" value="F:endonuclease activity"/>
    <property type="evidence" value="ECO:0007669"/>
    <property type="project" value="UniProtKB-KW"/>
</dbReference>
<keyword evidence="2" id="KW-0540">Nuclease</keyword>
<name>A0AA91RHK4_9MYCO</name>
<organism evidence="2 3">
    <name type="scientific">Mycobacterium branderi</name>
    <dbReference type="NCBI Taxonomy" id="43348"/>
    <lineage>
        <taxon>Bacteria</taxon>
        <taxon>Bacillati</taxon>
        <taxon>Actinomycetota</taxon>
        <taxon>Actinomycetes</taxon>
        <taxon>Mycobacteriales</taxon>
        <taxon>Mycobacteriaceae</taxon>
        <taxon>Mycobacterium</taxon>
    </lineage>
</organism>
<comment type="caution">
    <text evidence="2">The sequence shown here is derived from an EMBL/GenBank/DDBJ whole genome shotgun (WGS) entry which is preliminary data.</text>
</comment>
<dbReference type="Proteomes" id="UP000192441">
    <property type="component" value="Unassembled WGS sequence"/>
</dbReference>
<feature type="compositionally biased region" description="Acidic residues" evidence="1">
    <location>
        <begin position="50"/>
        <end position="59"/>
    </location>
</feature>
<keyword evidence="2" id="KW-0255">Endonuclease</keyword>
<feature type="non-terminal residue" evidence="2">
    <location>
        <position position="1"/>
    </location>
</feature>
<evidence type="ECO:0000313" key="3">
    <source>
        <dbReference type="Proteomes" id="UP000192441"/>
    </source>
</evidence>
<evidence type="ECO:0000256" key="1">
    <source>
        <dbReference type="SAM" id="MobiDB-lite"/>
    </source>
</evidence>
<evidence type="ECO:0000313" key="2">
    <source>
        <dbReference type="EMBL" id="ORA36169.1"/>
    </source>
</evidence>
<sequence length="59" mass="6787">GCGGHHPITEDGWTTRKNTHGDTEWIPPPHLDHGQPRTNRYHHPDKLLRDEDDEGDEDP</sequence>
<keyword evidence="2" id="KW-0378">Hydrolase</keyword>